<dbReference type="InterPro" id="IPR039420">
    <property type="entry name" value="WalR-like"/>
</dbReference>
<evidence type="ECO:0000313" key="3">
    <source>
        <dbReference type="EMBL" id="MST35003.1"/>
    </source>
</evidence>
<accession>A0ABW9R2T4</accession>
<keyword evidence="1 3" id="KW-0238">DNA-binding</keyword>
<organism evidence="3 4">
    <name type="scientific">Acidiferrimicrobium australe</name>
    <dbReference type="NCBI Taxonomy" id="2664430"/>
    <lineage>
        <taxon>Bacteria</taxon>
        <taxon>Bacillati</taxon>
        <taxon>Actinomycetota</taxon>
        <taxon>Acidimicrobiia</taxon>
        <taxon>Acidimicrobiales</taxon>
        <taxon>Acidimicrobiaceae</taxon>
        <taxon>Acidiferrimicrobium</taxon>
    </lineage>
</organism>
<dbReference type="Pfam" id="PF00196">
    <property type="entry name" value="GerE"/>
    <property type="match status" value="1"/>
</dbReference>
<protein>
    <submittedName>
        <fullName evidence="3">DNA-binding response regulator</fullName>
    </submittedName>
</protein>
<keyword evidence="4" id="KW-1185">Reference proteome</keyword>
<feature type="non-terminal residue" evidence="3">
    <location>
        <position position="1"/>
    </location>
</feature>
<reference evidence="3 4" key="1">
    <citation type="submission" date="2019-11" db="EMBL/GenBank/DDBJ databases">
        <title>Acidiferrimicrobium australis gen. nov., sp. nov., an acidophilic and obligately heterotrophic, member of the Actinobacteria that catalyses dissimilatory oxido- reduction of iron isolated from metal-rich acidic water in Chile.</title>
        <authorList>
            <person name="Gonzalez D."/>
            <person name="Huber K."/>
            <person name="Hedrich S."/>
            <person name="Rojas-Villalobos C."/>
            <person name="Quatrini R."/>
            <person name="Dinamarca M.A."/>
            <person name="Schwarz A."/>
            <person name="Canales C."/>
            <person name="Nancucheo I."/>
        </authorList>
    </citation>
    <scope>NUCLEOTIDE SEQUENCE [LARGE SCALE GENOMIC DNA]</scope>
    <source>
        <strain evidence="3 4">USS-CCA1</strain>
    </source>
</reference>
<proteinExistence type="predicted"/>
<feature type="domain" description="HTH luxR-type" evidence="2">
    <location>
        <begin position="11"/>
        <end position="76"/>
    </location>
</feature>
<dbReference type="PROSITE" id="PS50043">
    <property type="entry name" value="HTH_LUXR_2"/>
    <property type="match status" value="1"/>
</dbReference>
<evidence type="ECO:0000256" key="1">
    <source>
        <dbReference type="ARBA" id="ARBA00023125"/>
    </source>
</evidence>
<dbReference type="InterPro" id="IPR036388">
    <property type="entry name" value="WH-like_DNA-bd_sf"/>
</dbReference>
<dbReference type="Gene3D" id="1.10.10.10">
    <property type="entry name" value="Winged helix-like DNA-binding domain superfamily/Winged helix DNA-binding domain"/>
    <property type="match status" value="1"/>
</dbReference>
<gene>
    <name evidence="3" type="ORF">GHK86_20020</name>
</gene>
<dbReference type="CDD" id="cd06170">
    <property type="entry name" value="LuxR_C_like"/>
    <property type="match status" value="1"/>
</dbReference>
<dbReference type="Proteomes" id="UP000437736">
    <property type="component" value="Unassembled WGS sequence"/>
</dbReference>
<dbReference type="EMBL" id="WJHE01001355">
    <property type="protein sequence ID" value="MST35003.1"/>
    <property type="molecule type" value="Genomic_DNA"/>
</dbReference>
<dbReference type="PANTHER" id="PTHR43214">
    <property type="entry name" value="TWO-COMPONENT RESPONSE REGULATOR"/>
    <property type="match status" value="1"/>
</dbReference>
<name>A0ABW9R2T4_9ACTN</name>
<sequence>WHAHQRSHRLERARFERLTRREREVLAMLMAGETVERIATRAVVSHATVRTQVHYILMKLEVNNQLEAVALAHRVGWSADGGI</sequence>
<dbReference type="SUPFAM" id="SSF46894">
    <property type="entry name" value="C-terminal effector domain of the bipartite response regulators"/>
    <property type="match status" value="1"/>
</dbReference>
<evidence type="ECO:0000313" key="4">
    <source>
        <dbReference type="Proteomes" id="UP000437736"/>
    </source>
</evidence>
<evidence type="ECO:0000259" key="2">
    <source>
        <dbReference type="PROSITE" id="PS50043"/>
    </source>
</evidence>
<dbReference type="PRINTS" id="PR00038">
    <property type="entry name" value="HTHLUXR"/>
</dbReference>
<dbReference type="InterPro" id="IPR000792">
    <property type="entry name" value="Tscrpt_reg_LuxR_C"/>
</dbReference>
<dbReference type="SMART" id="SM00421">
    <property type="entry name" value="HTH_LUXR"/>
    <property type="match status" value="1"/>
</dbReference>
<comment type="caution">
    <text evidence="3">The sequence shown here is derived from an EMBL/GenBank/DDBJ whole genome shotgun (WGS) entry which is preliminary data.</text>
</comment>
<dbReference type="InterPro" id="IPR016032">
    <property type="entry name" value="Sig_transdc_resp-reg_C-effctor"/>
</dbReference>
<dbReference type="GO" id="GO:0003677">
    <property type="term" value="F:DNA binding"/>
    <property type="evidence" value="ECO:0007669"/>
    <property type="project" value="UniProtKB-KW"/>
</dbReference>